<keyword evidence="8" id="KW-0066">ATP synthesis</keyword>
<evidence type="ECO:0000313" key="10">
    <source>
        <dbReference type="EMBL" id="KAG1528365.1"/>
    </source>
</evidence>
<keyword evidence="3" id="KW-0813">Transport</keyword>
<evidence type="ECO:0000256" key="3">
    <source>
        <dbReference type="ARBA" id="ARBA00022448"/>
    </source>
</evidence>
<evidence type="ECO:0000256" key="8">
    <source>
        <dbReference type="ARBA" id="ARBA00023310"/>
    </source>
</evidence>
<dbReference type="EMBL" id="JAANIU010016632">
    <property type="protein sequence ID" value="KAG1528365.1"/>
    <property type="molecule type" value="Genomic_DNA"/>
</dbReference>
<name>A0A9P6XMR7_9FUNG</name>
<dbReference type="PANTHER" id="PTHR11693:SF22">
    <property type="entry name" value="ATP SYNTHASE SUBUNIT GAMMA, MITOCHONDRIAL"/>
    <property type="match status" value="1"/>
</dbReference>
<evidence type="ECO:0000256" key="1">
    <source>
        <dbReference type="ARBA" id="ARBA00004170"/>
    </source>
</evidence>
<keyword evidence="4" id="KW-0375">Hydrogen ion transport</keyword>
<keyword evidence="7" id="KW-0139">CF(1)</keyword>
<dbReference type="GO" id="GO:0045259">
    <property type="term" value="C:proton-transporting ATP synthase complex"/>
    <property type="evidence" value="ECO:0007669"/>
    <property type="project" value="UniProtKB-KW"/>
</dbReference>
<sequence>MPGIKEIRTKIKSLQNTRKITKAMEMVAASKMRKAQERMRAGRPYATKPPVPGRTRNQSGRRGHGDD</sequence>
<dbReference type="InterPro" id="IPR035968">
    <property type="entry name" value="ATP_synth_F1_ATPase_gsu"/>
</dbReference>
<dbReference type="Pfam" id="PF00231">
    <property type="entry name" value="ATP-synt"/>
    <property type="match status" value="1"/>
</dbReference>
<organism evidence="10 11">
    <name type="scientific">Rhizopus delemar</name>
    <dbReference type="NCBI Taxonomy" id="936053"/>
    <lineage>
        <taxon>Eukaryota</taxon>
        <taxon>Fungi</taxon>
        <taxon>Fungi incertae sedis</taxon>
        <taxon>Mucoromycota</taxon>
        <taxon>Mucoromycotina</taxon>
        <taxon>Mucoromycetes</taxon>
        <taxon>Mucorales</taxon>
        <taxon>Mucorineae</taxon>
        <taxon>Rhizopodaceae</taxon>
        <taxon>Rhizopus</taxon>
    </lineage>
</organism>
<comment type="similarity">
    <text evidence="2">Belongs to the ATPase gamma chain family.</text>
</comment>
<comment type="caution">
    <text evidence="10">The sequence shown here is derived from an EMBL/GenBank/DDBJ whole genome shotgun (WGS) entry which is preliminary data.</text>
</comment>
<dbReference type="InterPro" id="IPR000131">
    <property type="entry name" value="ATP_synth_F1_gsu"/>
</dbReference>
<dbReference type="GO" id="GO:0046933">
    <property type="term" value="F:proton-transporting ATP synthase activity, rotational mechanism"/>
    <property type="evidence" value="ECO:0007669"/>
    <property type="project" value="InterPro"/>
</dbReference>
<feature type="region of interest" description="Disordered" evidence="9">
    <location>
        <begin position="30"/>
        <end position="67"/>
    </location>
</feature>
<evidence type="ECO:0000256" key="6">
    <source>
        <dbReference type="ARBA" id="ARBA00023136"/>
    </source>
</evidence>
<evidence type="ECO:0000256" key="2">
    <source>
        <dbReference type="ARBA" id="ARBA00007681"/>
    </source>
</evidence>
<keyword evidence="6" id="KW-0472">Membrane</keyword>
<dbReference type="Gene3D" id="1.10.287.80">
    <property type="entry name" value="ATP synthase, gamma subunit, helix hairpin domain"/>
    <property type="match status" value="1"/>
</dbReference>
<evidence type="ECO:0000256" key="5">
    <source>
        <dbReference type="ARBA" id="ARBA00023065"/>
    </source>
</evidence>
<evidence type="ECO:0000313" key="11">
    <source>
        <dbReference type="Proteomes" id="UP000740926"/>
    </source>
</evidence>
<evidence type="ECO:0000256" key="9">
    <source>
        <dbReference type="SAM" id="MobiDB-lite"/>
    </source>
</evidence>
<evidence type="ECO:0008006" key="12">
    <source>
        <dbReference type="Google" id="ProtNLM"/>
    </source>
</evidence>
<evidence type="ECO:0000256" key="7">
    <source>
        <dbReference type="ARBA" id="ARBA00023196"/>
    </source>
</evidence>
<keyword evidence="11" id="KW-1185">Reference proteome</keyword>
<comment type="subcellular location">
    <subcellularLocation>
        <location evidence="1">Membrane</location>
        <topology evidence="1">Peripheral membrane protein</topology>
    </subcellularLocation>
</comment>
<gene>
    <name evidence="10" type="ORF">G6F50_018251</name>
</gene>
<dbReference type="AlphaFoldDB" id="A0A9P6XMR7"/>
<dbReference type="SUPFAM" id="SSF52943">
    <property type="entry name" value="ATP synthase (F1-ATPase), gamma subunit"/>
    <property type="match status" value="1"/>
</dbReference>
<dbReference type="PANTHER" id="PTHR11693">
    <property type="entry name" value="ATP SYNTHASE GAMMA CHAIN"/>
    <property type="match status" value="1"/>
</dbReference>
<dbReference type="Proteomes" id="UP000740926">
    <property type="component" value="Unassembled WGS sequence"/>
</dbReference>
<keyword evidence="5" id="KW-0406">Ion transport</keyword>
<accession>A0A9P6XMR7</accession>
<reference evidence="10 11" key="1">
    <citation type="journal article" date="2020" name="Microb. Genom.">
        <title>Genetic diversity of clinical and environmental Mucorales isolates obtained from an investigation of mucormycosis cases among solid organ transplant recipients.</title>
        <authorList>
            <person name="Nguyen M.H."/>
            <person name="Kaul D."/>
            <person name="Muto C."/>
            <person name="Cheng S.J."/>
            <person name="Richter R.A."/>
            <person name="Bruno V.M."/>
            <person name="Liu G."/>
            <person name="Beyhan S."/>
            <person name="Sundermann A.J."/>
            <person name="Mounaud S."/>
            <person name="Pasculle A.W."/>
            <person name="Nierman W.C."/>
            <person name="Driscoll E."/>
            <person name="Cumbie R."/>
            <person name="Clancy C.J."/>
            <person name="Dupont C.L."/>
        </authorList>
    </citation>
    <scope>NUCLEOTIDE SEQUENCE [LARGE SCALE GENOMIC DNA]</scope>
    <source>
        <strain evidence="10 11">GL24</strain>
    </source>
</reference>
<proteinExistence type="inferred from homology"/>
<protein>
    <recommendedName>
        <fullName evidence="12">ATP synthase subunit gamma</fullName>
    </recommendedName>
</protein>
<evidence type="ECO:0000256" key="4">
    <source>
        <dbReference type="ARBA" id="ARBA00022781"/>
    </source>
</evidence>